<dbReference type="AlphaFoldDB" id="A0AAW0YQV6"/>
<feature type="compositionally biased region" description="Low complexity" evidence="1">
    <location>
        <begin position="395"/>
        <end position="409"/>
    </location>
</feature>
<feature type="compositionally biased region" description="Low complexity" evidence="1">
    <location>
        <begin position="511"/>
        <end position="542"/>
    </location>
</feature>
<keyword evidence="3" id="KW-1185">Reference proteome</keyword>
<sequence length="631" mass="68131">MTQPTSPLLFNSSFSQFDYFARRSSTYSSSSSSYTPSITQGQQNPTFTLSLTDSPVSSSSSSASYSRRSSPSLPPASQFLTTPERHRNRASSPPIAARVSSLGQPAEISTSDSPKVLSSPRTELRKKAARRSVQIGGGEKTSTTVNWARPLRVEQEHLVQESDIYISPFEESNNLMRIFGASLQRSRRLNRSTLPSPASSSPSSEVGPLTPSPVIAASKESPGNAPQRAWSVMMAQGKGLGVSGVVAWDTPLTTPSRELDIEFNFEPLTLLPSATSSSISPRTSTPSQRPVTLTPSPSSRSSSTMERPDGGQGPNARLLATSQSLNSFSSPANLEELQILRRAAVELAAEARRPIRSTESSHVPGRDVTSQKERKIKRKAVPSMMEFEFTLLEPPIASSPSSSASSHAPETQDHSPARRASLVERVIIPREIPGTTMTAMGKDIFAHHRQFYQNHMATQSVIEVSPRTKQSSRPFNLTLLSNKQKNKSVPVSTPPPGLESRQIPINPAPMTSSSLVSSPTCTTLSSSSDNQRSSSDSSSSSSLFLTDPEQEGEADQPMTPNTLSASQTELFIVSVENAFKKLEFERAEMKSREMFTSSSVDLSLNPGSVGGVAGGKHKRGLSRFLGKDKMI</sequence>
<feature type="region of interest" description="Disordered" evidence="1">
    <location>
        <begin position="479"/>
        <end position="561"/>
    </location>
</feature>
<dbReference type="KEGG" id="kne:92180678"/>
<feature type="compositionally biased region" description="Low complexity" evidence="1">
    <location>
        <begin position="272"/>
        <end position="287"/>
    </location>
</feature>
<reference evidence="2 3" key="1">
    <citation type="journal article" date="2024" name="bioRxiv">
        <title>Comparative genomics of Cryptococcus and Kwoniella reveals pathogenesis evolution and contrasting karyotype dynamics via intercentromeric recombination or chromosome fusion.</title>
        <authorList>
            <person name="Coelho M.A."/>
            <person name="David-Palma M."/>
            <person name="Shea T."/>
            <person name="Bowers K."/>
            <person name="McGinley-Smith S."/>
            <person name="Mohammad A.W."/>
            <person name="Gnirke A."/>
            <person name="Yurkov A.M."/>
            <person name="Nowrousian M."/>
            <person name="Sun S."/>
            <person name="Cuomo C.A."/>
            <person name="Heitman J."/>
        </authorList>
    </citation>
    <scope>NUCLEOTIDE SEQUENCE [LARGE SCALE GENOMIC DNA]</scope>
    <source>
        <strain evidence="2 3">CBS 13917</strain>
    </source>
</reference>
<feature type="compositionally biased region" description="Low complexity" evidence="1">
    <location>
        <begin position="26"/>
        <end position="37"/>
    </location>
</feature>
<gene>
    <name evidence="2" type="ORF">IAR55_003420</name>
</gene>
<organism evidence="2 3">
    <name type="scientific">Kwoniella newhampshirensis</name>
    <dbReference type="NCBI Taxonomy" id="1651941"/>
    <lineage>
        <taxon>Eukaryota</taxon>
        <taxon>Fungi</taxon>
        <taxon>Dikarya</taxon>
        <taxon>Basidiomycota</taxon>
        <taxon>Agaricomycotina</taxon>
        <taxon>Tremellomycetes</taxon>
        <taxon>Tremellales</taxon>
        <taxon>Cryptococcaceae</taxon>
        <taxon>Kwoniella</taxon>
    </lineage>
</organism>
<protein>
    <submittedName>
        <fullName evidence="2">Uncharacterized protein</fullName>
    </submittedName>
</protein>
<feature type="region of interest" description="Disordered" evidence="1">
    <location>
        <begin position="353"/>
        <end position="376"/>
    </location>
</feature>
<feature type="region of interest" description="Disordered" evidence="1">
    <location>
        <begin position="189"/>
        <end position="226"/>
    </location>
</feature>
<dbReference type="Proteomes" id="UP001388673">
    <property type="component" value="Unassembled WGS sequence"/>
</dbReference>
<feature type="region of interest" description="Disordered" evidence="1">
    <location>
        <begin position="26"/>
        <end position="141"/>
    </location>
</feature>
<dbReference type="GeneID" id="92180678"/>
<proteinExistence type="predicted"/>
<evidence type="ECO:0000313" key="3">
    <source>
        <dbReference type="Proteomes" id="UP001388673"/>
    </source>
</evidence>
<feature type="region of interest" description="Disordered" evidence="1">
    <location>
        <begin position="272"/>
        <end position="317"/>
    </location>
</feature>
<feature type="compositionally biased region" description="Polar residues" evidence="1">
    <location>
        <begin position="479"/>
        <end position="491"/>
    </location>
</feature>
<feature type="compositionally biased region" description="Polar residues" evidence="1">
    <location>
        <begin position="38"/>
        <end position="53"/>
    </location>
</feature>
<feature type="compositionally biased region" description="Polar residues" evidence="1">
    <location>
        <begin position="101"/>
        <end position="113"/>
    </location>
</feature>
<feature type="compositionally biased region" description="Low complexity" evidence="1">
    <location>
        <begin position="195"/>
        <end position="204"/>
    </location>
</feature>
<dbReference type="EMBL" id="JBCAWK010000006">
    <property type="protein sequence ID" value="KAK8854681.1"/>
    <property type="molecule type" value="Genomic_DNA"/>
</dbReference>
<comment type="caution">
    <text evidence="2">The sequence shown here is derived from an EMBL/GenBank/DDBJ whole genome shotgun (WGS) entry which is preliminary data.</text>
</comment>
<feature type="region of interest" description="Disordered" evidence="1">
    <location>
        <begin position="395"/>
        <end position="423"/>
    </location>
</feature>
<evidence type="ECO:0000313" key="2">
    <source>
        <dbReference type="EMBL" id="KAK8854681.1"/>
    </source>
</evidence>
<accession>A0AAW0YQV6</accession>
<dbReference type="RefSeq" id="XP_066802919.1">
    <property type="nucleotide sequence ID" value="XM_066946527.1"/>
</dbReference>
<evidence type="ECO:0000256" key="1">
    <source>
        <dbReference type="SAM" id="MobiDB-lite"/>
    </source>
</evidence>
<name>A0AAW0YQV6_9TREE</name>
<feature type="compositionally biased region" description="Low complexity" evidence="1">
    <location>
        <begin position="54"/>
        <end position="77"/>
    </location>
</feature>